<evidence type="ECO:0000313" key="2">
    <source>
        <dbReference type="EMBL" id="GMR48713.1"/>
    </source>
</evidence>
<feature type="non-terminal residue" evidence="2">
    <location>
        <position position="1"/>
    </location>
</feature>
<evidence type="ECO:0000256" key="1">
    <source>
        <dbReference type="SAM" id="MobiDB-lite"/>
    </source>
</evidence>
<gene>
    <name evidence="2" type="ORF">PMAYCL1PPCAC_18908</name>
</gene>
<name>A0AAN5CQH5_9BILA</name>
<evidence type="ECO:0000313" key="3">
    <source>
        <dbReference type="Proteomes" id="UP001328107"/>
    </source>
</evidence>
<reference evidence="3" key="1">
    <citation type="submission" date="2022-10" db="EMBL/GenBank/DDBJ databases">
        <title>Genome assembly of Pristionchus species.</title>
        <authorList>
            <person name="Yoshida K."/>
            <person name="Sommer R.J."/>
        </authorList>
    </citation>
    <scope>NUCLEOTIDE SEQUENCE [LARGE SCALE GENOMIC DNA]</scope>
    <source>
        <strain evidence="3">RS5460</strain>
    </source>
</reference>
<keyword evidence="3" id="KW-1185">Reference proteome</keyword>
<sequence length="82" mass="9046">SQRCRRPLDSGCSPPSTSSLWLSPSLERARRSATLSWDATRSADLTSQRQFDEDSRPLDTLLFVGLVNDLDCTISCIVNGSE</sequence>
<proteinExistence type="predicted"/>
<dbReference type="Proteomes" id="UP001328107">
    <property type="component" value="Unassembled WGS sequence"/>
</dbReference>
<accession>A0AAN5CQH5</accession>
<protein>
    <submittedName>
        <fullName evidence="2">Uncharacterized protein</fullName>
    </submittedName>
</protein>
<dbReference type="AlphaFoldDB" id="A0AAN5CQH5"/>
<feature type="region of interest" description="Disordered" evidence="1">
    <location>
        <begin position="1"/>
        <end position="20"/>
    </location>
</feature>
<comment type="caution">
    <text evidence="2">The sequence shown here is derived from an EMBL/GenBank/DDBJ whole genome shotgun (WGS) entry which is preliminary data.</text>
</comment>
<organism evidence="2 3">
    <name type="scientific">Pristionchus mayeri</name>
    <dbReference type="NCBI Taxonomy" id="1317129"/>
    <lineage>
        <taxon>Eukaryota</taxon>
        <taxon>Metazoa</taxon>
        <taxon>Ecdysozoa</taxon>
        <taxon>Nematoda</taxon>
        <taxon>Chromadorea</taxon>
        <taxon>Rhabditida</taxon>
        <taxon>Rhabditina</taxon>
        <taxon>Diplogasteromorpha</taxon>
        <taxon>Diplogasteroidea</taxon>
        <taxon>Neodiplogasteridae</taxon>
        <taxon>Pristionchus</taxon>
    </lineage>
</organism>
<dbReference type="EMBL" id="BTRK01000004">
    <property type="protein sequence ID" value="GMR48713.1"/>
    <property type="molecule type" value="Genomic_DNA"/>
</dbReference>